<accession>A0A5C4SM10</accession>
<dbReference type="InterPro" id="IPR018707">
    <property type="entry name" value="LpxR"/>
</dbReference>
<evidence type="ECO:0000313" key="2">
    <source>
        <dbReference type="EMBL" id="TNJ44732.1"/>
    </source>
</evidence>
<proteinExistence type="predicted"/>
<dbReference type="RefSeq" id="WP_139696844.1">
    <property type="nucleotide sequence ID" value="NZ_CP074074.1"/>
</dbReference>
<dbReference type="OrthoDB" id="622552at2"/>
<dbReference type="Gene3D" id="2.40.128.140">
    <property type="entry name" value="Outer membrane protein"/>
    <property type="match status" value="1"/>
</dbReference>
<evidence type="ECO:0000256" key="1">
    <source>
        <dbReference type="SAM" id="SignalP"/>
    </source>
</evidence>
<reference evidence="2 3" key="1">
    <citation type="submission" date="2019-05" db="EMBL/GenBank/DDBJ databases">
        <title>Tamlana fucoidanivorans sp. nov., isolated from the surface of algae collected from Fujian province in China.</title>
        <authorList>
            <person name="Li J."/>
        </authorList>
    </citation>
    <scope>NUCLEOTIDE SEQUENCE [LARGE SCALE GENOMIC DNA]</scope>
    <source>
        <strain evidence="2 3">CW2-9</strain>
    </source>
</reference>
<feature type="chain" id="PRO_5022949624" evidence="1">
    <location>
        <begin position="28"/>
        <end position="331"/>
    </location>
</feature>
<feature type="signal peptide" evidence="1">
    <location>
        <begin position="1"/>
        <end position="27"/>
    </location>
</feature>
<evidence type="ECO:0000313" key="3">
    <source>
        <dbReference type="Proteomes" id="UP000308713"/>
    </source>
</evidence>
<dbReference type="AlphaFoldDB" id="A0A5C4SM10"/>
<comment type="caution">
    <text evidence="2">The sequence shown here is derived from an EMBL/GenBank/DDBJ whole genome shotgun (WGS) entry which is preliminary data.</text>
</comment>
<dbReference type="Proteomes" id="UP000308713">
    <property type="component" value="Unassembled WGS sequence"/>
</dbReference>
<protein>
    <submittedName>
        <fullName evidence="2">Lipid A deacylase LpxR family protein</fullName>
    </submittedName>
</protein>
<dbReference type="EMBL" id="VDCS01000007">
    <property type="protein sequence ID" value="TNJ44732.1"/>
    <property type="molecule type" value="Genomic_DNA"/>
</dbReference>
<keyword evidence="3" id="KW-1185">Reference proteome</keyword>
<dbReference type="Pfam" id="PF09982">
    <property type="entry name" value="LpxR"/>
    <property type="match status" value="1"/>
</dbReference>
<organism evidence="2 3">
    <name type="scientific">Allotamlana fucoidanivorans</name>
    <dbReference type="NCBI Taxonomy" id="2583814"/>
    <lineage>
        <taxon>Bacteria</taxon>
        <taxon>Pseudomonadati</taxon>
        <taxon>Bacteroidota</taxon>
        <taxon>Flavobacteriia</taxon>
        <taxon>Flavobacteriales</taxon>
        <taxon>Flavobacteriaceae</taxon>
        <taxon>Allotamlana</taxon>
    </lineage>
</organism>
<dbReference type="InterPro" id="IPR037107">
    <property type="entry name" value="Put_OMP_sf"/>
</dbReference>
<gene>
    <name evidence="2" type="ORF">FGF67_08830</name>
</gene>
<name>A0A5C4SM10_9FLAO</name>
<keyword evidence="1" id="KW-0732">Signal</keyword>
<sequence>MKQYIFFNPLVLVFGVYCLLSSSHIEAQENDTFKYAFEASTDNDALGIWENYDRYYTFGIGLKFYFKSEQFLGLQKLFPSKKHYFFDVELRSEGYTPTRKSFSKEEILSDTLKFERPFAGLLYTKLNTTYTFERSFVKSELLLGIMGPSAFAAEIQNWLHKYLPTSDLVEGWEYQLPNQLIVNFNIKTACDLTPNSKLFDIYAAGEARFGNLYIDATPSLGFRFGKFNTLTESSAFNNDLLASFTAREFFLQTNISTTLAAFNGTAQGKMFGPKYKYALDHIHQAHAVISNTVYITRKRYTISFQHNMVFGKVIPKSRHIYGVLNLRYRFN</sequence>